<evidence type="ECO:0000256" key="5">
    <source>
        <dbReference type="ARBA" id="ARBA00022825"/>
    </source>
</evidence>
<dbReference type="GO" id="GO:0005576">
    <property type="term" value="C:extracellular region"/>
    <property type="evidence" value="ECO:0007669"/>
    <property type="project" value="UniProtKB-ARBA"/>
</dbReference>
<dbReference type="Pfam" id="PF05922">
    <property type="entry name" value="Inhibitor_I9"/>
    <property type="match status" value="1"/>
</dbReference>
<evidence type="ECO:0000256" key="3">
    <source>
        <dbReference type="ARBA" id="ARBA00022729"/>
    </source>
</evidence>
<evidence type="ECO:0000259" key="10">
    <source>
        <dbReference type="Pfam" id="PF05922"/>
    </source>
</evidence>
<dbReference type="SUPFAM" id="SSF54897">
    <property type="entry name" value="Protease propeptides/inhibitors"/>
    <property type="match status" value="1"/>
</dbReference>
<comment type="caution">
    <text evidence="6">Lacks conserved residue(s) required for the propagation of feature annotation.</text>
</comment>
<dbReference type="SUPFAM" id="SSF52743">
    <property type="entry name" value="Subtilisin-like"/>
    <property type="match status" value="1"/>
</dbReference>
<dbReference type="GO" id="GO:0004252">
    <property type="term" value="F:serine-type endopeptidase activity"/>
    <property type="evidence" value="ECO:0007669"/>
    <property type="project" value="InterPro"/>
</dbReference>
<dbReference type="InterPro" id="IPR010259">
    <property type="entry name" value="S8pro/Inhibitor_I9"/>
</dbReference>
<feature type="domain" description="Inhibitor I9" evidence="10">
    <location>
        <begin position="56"/>
        <end position="96"/>
    </location>
</feature>
<dbReference type="PRINTS" id="PR00723">
    <property type="entry name" value="SUBTILISIN"/>
</dbReference>
<dbReference type="InterPro" id="IPR050131">
    <property type="entry name" value="Peptidase_S8_subtilisin-like"/>
</dbReference>
<dbReference type="InterPro" id="IPR000209">
    <property type="entry name" value="Peptidase_S8/S53_dom"/>
</dbReference>
<keyword evidence="4 7" id="KW-0378">Hydrolase</keyword>
<dbReference type="PANTHER" id="PTHR43806">
    <property type="entry name" value="PEPTIDASE S8"/>
    <property type="match status" value="1"/>
</dbReference>
<dbReference type="PROSITE" id="PS00136">
    <property type="entry name" value="SUBTILASE_ASP"/>
    <property type="match status" value="1"/>
</dbReference>
<accession>G8FNL1</accession>
<keyword evidence="5 7" id="KW-0720">Serine protease</keyword>
<dbReference type="PROSITE" id="PS00137">
    <property type="entry name" value="SUBTILASE_HIS"/>
    <property type="match status" value="1"/>
</dbReference>
<dbReference type="SMR" id="G8FNL1"/>
<dbReference type="PANTHER" id="PTHR43806:SF58">
    <property type="entry name" value="ALKALINE PROTEASE 1-RELATED"/>
    <property type="match status" value="1"/>
</dbReference>
<dbReference type="InterPro" id="IPR023828">
    <property type="entry name" value="Peptidase_S8_Ser-AS"/>
</dbReference>
<feature type="domain" description="Peptidase S8/S53" evidence="9">
    <location>
        <begin position="193"/>
        <end position="280"/>
    </location>
</feature>
<proteinExistence type="evidence at transcript level"/>
<dbReference type="CDD" id="cd04077">
    <property type="entry name" value="Peptidases_S8_PCSK9_ProteinaseK_like"/>
    <property type="match status" value="1"/>
</dbReference>
<evidence type="ECO:0000259" key="9">
    <source>
        <dbReference type="Pfam" id="PF00082"/>
    </source>
</evidence>
<reference evidence="11" key="1">
    <citation type="journal article" date="2013" name="Appl. Entomol. Zool. (Jpn.)">
        <title>Molecular cloning of a novel subtilisin-like protease (Pr1A) gene from the biocontrol fungus Isaria farinosa.</title>
        <authorList>
            <person name="Wang Z."/>
            <person name="Meng H."/>
            <person name="Zhuang Z."/>
            <person name="Chen M."/>
            <person name="Xie L."/>
            <person name="Huang B."/>
        </authorList>
    </citation>
    <scope>NUCLEOTIDE SEQUENCE</scope>
    <source>
        <strain evidence="11">RCEF0685</strain>
    </source>
</reference>
<dbReference type="InterPro" id="IPR015500">
    <property type="entry name" value="Peptidase_S8_subtilisin-rel"/>
</dbReference>
<comment type="similarity">
    <text evidence="1 6 7">Belongs to the peptidase S8 family.</text>
</comment>
<evidence type="ECO:0000256" key="7">
    <source>
        <dbReference type="RuleBase" id="RU003355"/>
    </source>
</evidence>
<dbReference type="InterPro" id="IPR022398">
    <property type="entry name" value="Peptidase_S8_His-AS"/>
</dbReference>
<dbReference type="GO" id="GO:0006508">
    <property type="term" value="P:proteolysis"/>
    <property type="evidence" value="ECO:0007669"/>
    <property type="project" value="UniProtKB-KW"/>
</dbReference>
<keyword evidence="2 7" id="KW-0645">Protease</keyword>
<dbReference type="Pfam" id="PF00082">
    <property type="entry name" value="Peptidase_S8"/>
    <property type="match status" value="1"/>
</dbReference>
<protein>
    <submittedName>
        <fullName evidence="11">Serine proteinase</fullName>
    </submittedName>
</protein>
<evidence type="ECO:0000256" key="6">
    <source>
        <dbReference type="PROSITE-ProRule" id="PRU01240"/>
    </source>
</evidence>
<evidence type="ECO:0000256" key="4">
    <source>
        <dbReference type="ARBA" id="ARBA00022801"/>
    </source>
</evidence>
<dbReference type="InterPro" id="IPR023827">
    <property type="entry name" value="Peptidase_S8_Asp-AS"/>
</dbReference>
<sequence>MRLSIIAVLPLALAAPVVEPAPLLEARGSQTIAGKYIVKLKDSATIGIMEATAKVANTDHVYSEVMKGFSATLNKEELERLRRDPDVEFIEQDAAISINAITKQAGATWGLTRISHRQRGSTTYDYDTTAGQGACVYVIDTGVEDTHPEFEGRAKQIKTFVSGTRDGHGHGTHCSGTIGSKTWGVAKKVSIFGVFVAVAAGNDNRDAANTSPASEPSVCTVGATDSADRRSTFSNYGAALDIFAPGTGITSTWIGGGSNPISGTSMATPHIAGLGAYLLALGGTSAGALCARIQTLSTKNVITNVPAGTKNYLAFNNAT</sequence>
<dbReference type="InterPro" id="IPR037045">
    <property type="entry name" value="S8pro/Inhibitor_I9_sf"/>
</dbReference>
<organism evidence="11">
    <name type="scientific">Cordyceps farinosa</name>
    <dbReference type="NCBI Taxonomy" id="89141"/>
    <lineage>
        <taxon>Eukaryota</taxon>
        <taxon>Fungi</taxon>
        <taxon>Dikarya</taxon>
        <taxon>Ascomycota</taxon>
        <taxon>Pezizomycotina</taxon>
        <taxon>Sordariomycetes</taxon>
        <taxon>Hypocreomycetidae</taxon>
        <taxon>Hypocreales</taxon>
        <taxon>Cordycipitaceae</taxon>
        <taxon>Cordyceps</taxon>
    </lineage>
</organism>
<evidence type="ECO:0000256" key="1">
    <source>
        <dbReference type="ARBA" id="ARBA00011073"/>
    </source>
</evidence>
<dbReference type="PROSITE" id="PS00138">
    <property type="entry name" value="SUBTILASE_SER"/>
    <property type="match status" value="1"/>
</dbReference>
<keyword evidence="3 8" id="KW-0732">Signal</keyword>
<dbReference type="InterPro" id="IPR034193">
    <property type="entry name" value="PCSK9_ProteinaseK-like"/>
</dbReference>
<name>G8FNL1_9HYPO</name>
<dbReference type="Gene3D" id="3.30.70.80">
    <property type="entry name" value="Peptidase S8 propeptide/proteinase inhibitor I9"/>
    <property type="match status" value="1"/>
</dbReference>
<dbReference type="InterPro" id="IPR036852">
    <property type="entry name" value="Peptidase_S8/S53_dom_sf"/>
</dbReference>
<dbReference type="Gene3D" id="3.40.50.200">
    <property type="entry name" value="Peptidase S8/S53 domain"/>
    <property type="match status" value="2"/>
</dbReference>
<feature type="chain" id="PRO_5003509797" evidence="8">
    <location>
        <begin position="21"/>
        <end position="319"/>
    </location>
</feature>
<dbReference type="AlphaFoldDB" id="G8FNL1"/>
<feature type="signal peptide" evidence="8">
    <location>
        <begin position="1"/>
        <end position="20"/>
    </location>
</feature>
<evidence type="ECO:0000256" key="8">
    <source>
        <dbReference type="SAM" id="SignalP"/>
    </source>
</evidence>
<dbReference type="PROSITE" id="PS51892">
    <property type="entry name" value="SUBTILASE"/>
    <property type="match status" value="1"/>
</dbReference>
<dbReference type="EMBL" id="JN014832">
    <property type="protein sequence ID" value="AER26540.1"/>
    <property type="molecule type" value="mRNA"/>
</dbReference>
<evidence type="ECO:0000256" key="2">
    <source>
        <dbReference type="ARBA" id="ARBA00022670"/>
    </source>
</evidence>
<evidence type="ECO:0000313" key="11">
    <source>
        <dbReference type="EMBL" id="AER26540.1"/>
    </source>
</evidence>